<feature type="compositionally biased region" description="Basic residues" evidence="4">
    <location>
        <begin position="1475"/>
        <end position="1489"/>
    </location>
</feature>
<keyword evidence="1" id="KW-0547">Nucleotide-binding</keyword>
<proteinExistence type="predicted"/>
<keyword evidence="2" id="KW-0378">Hydrolase</keyword>
<evidence type="ECO:0000256" key="4">
    <source>
        <dbReference type="SAM" id="MobiDB-lite"/>
    </source>
</evidence>
<dbReference type="Pfam" id="PF00176">
    <property type="entry name" value="SNF2-rel_dom"/>
    <property type="match status" value="1"/>
</dbReference>
<dbReference type="InterPro" id="IPR050628">
    <property type="entry name" value="SNF2_RAD54_helicase_TF"/>
</dbReference>
<name>A0A8H5J4Q6_9HYPO</name>
<dbReference type="PANTHER" id="PTHR45626">
    <property type="entry name" value="TRANSCRIPTION TERMINATION FACTOR 2-RELATED"/>
    <property type="match status" value="1"/>
</dbReference>
<keyword evidence="7" id="KW-1185">Reference proteome</keyword>
<comment type="caution">
    <text evidence="6">The sequence shown here is derived from an EMBL/GenBank/DDBJ whole genome shotgun (WGS) entry which is preliminary data.</text>
</comment>
<dbReference type="EMBL" id="JAAOAM010000106">
    <property type="protein sequence ID" value="KAF5547475.1"/>
    <property type="molecule type" value="Genomic_DNA"/>
</dbReference>
<keyword evidence="6" id="KW-0347">Helicase</keyword>
<evidence type="ECO:0000256" key="3">
    <source>
        <dbReference type="ARBA" id="ARBA00022840"/>
    </source>
</evidence>
<dbReference type="GO" id="GO:0005634">
    <property type="term" value="C:nucleus"/>
    <property type="evidence" value="ECO:0007669"/>
    <property type="project" value="TreeGrafter"/>
</dbReference>
<feature type="region of interest" description="Disordered" evidence="4">
    <location>
        <begin position="1"/>
        <end position="26"/>
    </location>
</feature>
<dbReference type="GO" id="GO:0004386">
    <property type="term" value="F:helicase activity"/>
    <property type="evidence" value="ECO:0007669"/>
    <property type="project" value="UniProtKB-KW"/>
</dbReference>
<feature type="region of interest" description="Disordered" evidence="4">
    <location>
        <begin position="1469"/>
        <end position="1564"/>
    </location>
</feature>
<dbReference type="GO" id="GO:0005524">
    <property type="term" value="F:ATP binding"/>
    <property type="evidence" value="ECO:0007669"/>
    <property type="project" value="UniProtKB-KW"/>
</dbReference>
<dbReference type="GO" id="GO:0016787">
    <property type="term" value="F:hydrolase activity"/>
    <property type="evidence" value="ECO:0007669"/>
    <property type="project" value="UniProtKB-KW"/>
</dbReference>
<feature type="region of interest" description="Disordered" evidence="4">
    <location>
        <begin position="1045"/>
        <end position="1066"/>
    </location>
</feature>
<dbReference type="GO" id="GO:0006281">
    <property type="term" value="P:DNA repair"/>
    <property type="evidence" value="ECO:0007669"/>
    <property type="project" value="TreeGrafter"/>
</dbReference>
<reference evidence="6 7" key="1">
    <citation type="submission" date="2020-05" db="EMBL/GenBank/DDBJ databases">
        <title>Identification and distribution of gene clusters putatively required for synthesis of sphingolipid metabolism inhibitors in phylogenetically diverse species of the filamentous fungus Fusarium.</title>
        <authorList>
            <person name="Kim H.-S."/>
            <person name="Busman M."/>
            <person name="Brown D.W."/>
            <person name="Divon H."/>
            <person name="Uhlig S."/>
            <person name="Proctor R.H."/>
        </authorList>
    </citation>
    <scope>NUCLEOTIDE SEQUENCE [LARGE SCALE GENOMIC DNA]</scope>
    <source>
        <strain evidence="6 7">NRRL 53147</strain>
    </source>
</reference>
<dbReference type="Gene3D" id="3.40.50.300">
    <property type="entry name" value="P-loop containing nucleotide triphosphate hydrolases"/>
    <property type="match status" value="2"/>
</dbReference>
<organism evidence="6 7">
    <name type="scientific">Fusarium mexicanum</name>
    <dbReference type="NCBI Taxonomy" id="751941"/>
    <lineage>
        <taxon>Eukaryota</taxon>
        <taxon>Fungi</taxon>
        <taxon>Dikarya</taxon>
        <taxon>Ascomycota</taxon>
        <taxon>Pezizomycotina</taxon>
        <taxon>Sordariomycetes</taxon>
        <taxon>Hypocreomycetidae</taxon>
        <taxon>Hypocreales</taxon>
        <taxon>Nectriaceae</taxon>
        <taxon>Fusarium</taxon>
        <taxon>Fusarium fujikuroi species complex</taxon>
    </lineage>
</organism>
<dbReference type="SUPFAM" id="SSF52540">
    <property type="entry name" value="P-loop containing nucleoside triphosphate hydrolases"/>
    <property type="match status" value="2"/>
</dbReference>
<feature type="compositionally biased region" description="Acidic residues" evidence="4">
    <location>
        <begin position="1496"/>
        <end position="1514"/>
    </location>
</feature>
<feature type="domain" description="SNF2 N-terminal" evidence="5">
    <location>
        <begin position="616"/>
        <end position="888"/>
    </location>
</feature>
<dbReference type="GO" id="GO:0008094">
    <property type="term" value="F:ATP-dependent activity, acting on DNA"/>
    <property type="evidence" value="ECO:0007669"/>
    <property type="project" value="TreeGrafter"/>
</dbReference>
<gene>
    <name evidence="6" type="ORF">FMEXI_5171</name>
</gene>
<accession>A0A8H5J4Q6</accession>
<evidence type="ECO:0000256" key="1">
    <source>
        <dbReference type="ARBA" id="ARBA00022741"/>
    </source>
</evidence>
<dbReference type="InterPro" id="IPR027417">
    <property type="entry name" value="P-loop_NTPase"/>
</dbReference>
<sequence length="1564" mass="178931">MPPQAGKESRRSQSGTPAPSSRPLRTMITSETAEAIDGAKYDHGYISLLRIFNEQKICPAFPSLQWRSWYEEHSDYSHVLHQGPRRTARQIGDEDREEHMKLKYPDDVLIQKSFVVNNPPLQVAMYCTFKGTREFMSYIDIIVPEIASNAALLADEFQPNQDTLNADAPGSMKFIEPIYADFRALPVEEKASTASKSSKPNPNELLKAYDEDEEIKSFVDRVAKLCPKPTLIPVLNKHVDSRVLLDNKEQISPKAFVLAHAVQILLFAPMDWDRDRVYSRDREKYVHRFPTPAEFGGGTGTQVAGLFSMEDLHRAILIFYTLVCRRSRSPSKRTPWITRPPPISKKDEPFIGYWNESAVAITEVPEVADTVVEVSLAAGAKYQATVKEKKRERLIAQRAWTKKYREQKKEDARDIDLLSDDHVPPDPDALPAVTGNQHVDVCAALLESAQPTRPKLAIRSRIAEARIRDMEPLSKKSFEVVMSRLNTVHGKQDFDAKLAQLRKTITNVESFLPGNKINDFIRSQEESEVVTEFRLANPDKTEELVKLSRQQYALEHVLSSLQPEPSKEGLQSLCQTFGIAEWPDLRLYPDRQDAQPLKPHQVEDAVSTVQRGESFWRHTFISNDMGTGKTKIYYSTIALIQRRQEERYNMEMETQGESDTRFYPSLILTPVNAICQTWKEGHENFKNLEIYVYYSTPREFPEKKANVVENKEFINLLRRFADRTHDPKNGRLVIISTYPTWSSRAVLKRERKFVFKDGKAPTSVMSQRALDKERSEAQDEDVEQDEQEAAAIKNYTTKDLNMDDIEFIAQNETDATEKADGNLIEYLCKDEAFSKATFEFIVADDAHIAKKLNGMYNHMLRLLDWKKLLWVTGTPVQSSFRDLLSPLSLMWAAYGIELDVDIRSFEENKFNGGKDVTHGIFTETYLTKFPQFSALKDVFNKSDGKCRLWMANPDIFRAAGSAFNWGTDAGHRVVRPIYKMLQVRRTMRTPLKLPDGKVYYPAQDLLPSTIVLEEVTHDETEEIFDLVQKMGQDQAKKLYQKNMKESSIEDMHRSGNSKTINRQSEDSVRKMNFGEHRKGVLTSFDWRNYKLLYPDNPVLFGGEDAVNQSIKLLKDPRTVRTNSQMERENKKKAASPVVGVDKVEELLRDDINGGLSFFFGLTNNAPSFLPPGDRATYIHWLCYESPVMTRTLELVWQYVREEKERVLVYVDTPWIQAIVVQLFTIAGFDVVTVRPSDSANTKNNMIAKWNDPSLGIEVFVANANTMGTSVNMHTCCCRGIFMNWLMNAKAMLQIIGRLIRINQVKAVKFHLIKLKNSYYDNIERICVTKWANQLSAEVMLPDWMTDAMREICIFELIKTSWHQPFNRYAWVVERDVSGHDMEYHSDDIIGLGHVFSVVAKLLLHDPKSQTQDWWTENVDWIVDGCRELTSTFDSPDDIEAHLSSPPEELFNYFFEKLVAAVAKARHQGTIERGAANRHKQTRQGVKARKDKQQPSDEFDLDNDVEDEEDSDIDDMALKHEDLEQVEIDAPDAAGPGTPDRGVKRKAGDDGRDEGTVKKQDTGTN</sequence>
<dbReference type="InterPro" id="IPR000330">
    <property type="entry name" value="SNF2_N"/>
</dbReference>
<evidence type="ECO:0000313" key="6">
    <source>
        <dbReference type="EMBL" id="KAF5547475.1"/>
    </source>
</evidence>
<evidence type="ECO:0000256" key="2">
    <source>
        <dbReference type="ARBA" id="ARBA00022801"/>
    </source>
</evidence>
<evidence type="ECO:0000259" key="5">
    <source>
        <dbReference type="Pfam" id="PF00176"/>
    </source>
</evidence>
<keyword evidence="3" id="KW-0067">ATP-binding</keyword>
<feature type="compositionally biased region" description="Basic and acidic residues" evidence="4">
    <location>
        <begin position="1545"/>
        <end position="1564"/>
    </location>
</feature>
<protein>
    <submittedName>
        <fullName evidence="6">Snf2 family helicase</fullName>
    </submittedName>
</protein>
<evidence type="ECO:0000313" key="7">
    <source>
        <dbReference type="Proteomes" id="UP000522262"/>
    </source>
</evidence>
<dbReference type="Proteomes" id="UP000522262">
    <property type="component" value="Unassembled WGS sequence"/>
</dbReference>